<dbReference type="RefSeq" id="WP_166948793.1">
    <property type="nucleotide sequence ID" value="NZ_JAASQI010000001.1"/>
</dbReference>
<evidence type="ECO:0000259" key="1">
    <source>
        <dbReference type="SMART" id="SM00760"/>
    </source>
</evidence>
<evidence type="ECO:0000313" key="2">
    <source>
        <dbReference type="EMBL" id="NIJ56918.1"/>
    </source>
</evidence>
<keyword evidence="3" id="KW-1185">Reference proteome</keyword>
<dbReference type="Gene3D" id="1.10.1750.10">
    <property type="match status" value="1"/>
</dbReference>
<dbReference type="Proteomes" id="UP001429580">
    <property type="component" value="Unassembled WGS sequence"/>
</dbReference>
<dbReference type="EMBL" id="JAASQI010000001">
    <property type="protein sequence ID" value="NIJ56918.1"/>
    <property type="molecule type" value="Genomic_DNA"/>
</dbReference>
<feature type="domain" description="Chromosomal replication initiator DnaA C-terminal" evidence="1">
    <location>
        <begin position="20"/>
        <end position="89"/>
    </location>
</feature>
<sequence>MSWTGFDHGGAGRLLREAAICRQCEAAVSSAFAVSLAAVRAGHRRRARDAFARAGAIYLARTGFNLAESAAGRAFGRHRATIGHACRRVAQRCGDDPHFRHVLSCLEHALTRRVARCLHDAAEATAAPEAGQ</sequence>
<reference evidence="2 3" key="1">
    <citation type="submission" date="2020-03" db="EMBL/GenBank/DDBJ databases">
        <title>Genomic Encyclopedia of Type Strains, Phase IV (KMG-IV): sequencing the most valuable type-strain genomes for metagenomic binning, comparative biology and taxonomic classification.</title>
        <authorList>
            <person name="Goeker M."/>
        </authorList>
    </citation>
    <scope>NUCLEOTIDE SEQUENCE [LARGE SCALE GENOMIC DNA]</scope>
    <source>
        <strain evidence="2 3">DSM 103870</strain>
    </source>
</reference>
<dbReference type="InterPro" id="IPR013159">
    <property type="entry name" value="DnaA_C"/>
</dbReference>
<gene>
    <name evidence="2" type="ORF">FHS82_000731</name>
</gene>
<accession>A0ABX0UVD7</accession>
<dbReference type="SUPFAM" id="SSF48295">
    <property type="entry name" value="TrpR-like"/>
    <property type="match status" value="1"/>
</dbReference>
<name>A0ABX0UVD7_9HYPH</name>
<dbReference type="InterPro" id="IPR010921">
    <property type="entry name" value="Trp_repressor/repl_initiator"/>
</dbReference>
<dbReference type="Pfam" id="PF08299">
    <property type="entry name" value="Bac_DnaA_C"/>
    <property type="match status" value="1"/>
</dbReference>
<dbReference type="SMART" id="SM00760">
    <property type="entry name" value="Bac_DnaA_C"/>
    <property type="match status" value="1"/>
</dbReference>
<organism evidence="2 3">
    <name type="scientific">Pseudochelatococcus lubricantis</name>
    <dbReference type="NCBI Taxonomy" id="1538102"/>
    <lineage>
        <taxon>Bacteria</taxon>
        <taxon>Pseudomonadati</taxon>
        <taxon>Pseudomonadota</taxon>
        <taxon>Alphaproteobacteria</taxon>
        <taxon>Hyphomicrobiales</taxon>
        <taxon>Chelatococcaceae</taxon>
        <taxon>Pseudochelatococcus</taxon>
    </lineage>
</organism>
<protein>
    <submittedName>
        <fullName evidence="2">Chromosomal replication initiation ATPase DnaA</fullName>
    </submittedName>
</protein>
<evidence type="ECO:0000313" key="3">
    <source>
        <dbReference type="Proteomes" id="UP001429580"/>
    </source>
</evidence>
<proteinExistence type="predicted"/>
<comment type="caution">
    <text evidence="2">The sequence shown here is derived from an EMBL/GenBank/DDBJ whole genome shotgun (WGS) entry which is preliminary data.</text>
</comment>